<dbReference type="SUPFAM" id="SSF53041">
    <property type="entry name" value="Resolvase-like"/>
    <property type="match status" value="1"/>
</dbReference>
<dbReference type="InterPro" id="IPR006119">
    <property type="entry name" value="Resolv_N"/>
</dbReference>
<dbReference type="KEGG" id="dfo:Dform_01445"/>
<dbReference type="Pfam" id="PF13408">
    <property type="entry name" value="Zn_ribbon_recom"/>
    <property type="match status" value="1"/>
</dbReference>
<keyword evidence="1" id="KW-0175">Coiled coil</keyword>
<gene>
    <name evidence="4" type="ORF">Dform_01445</name>
</gene>
<dbReference type="Pfam" id="PF00239">
    <property type="entry name" value="Resolvase"/>
    <property type="match status" value="1"/>
</dbReference>
<dbReference type="InterPro" id="IPR038109">
    <property type="entry name" value="DNA_bind_recomb_sf"/>
</dbReference>
<dbReference type="Gene3D" id="3.40.50.1390">
    <property type="entry name" value="Resolvase, N-terminal catalytic domain"/>
    <property type="match status" value="1"/>
</dbReference>
<name>A0A1P8F8H2_9CHLR</name>
<feature type="coiled-coil region" evidence="1">
    <location>
        <begin position="384"/>
        <end position="411"/>
    </location>
</feature>
<dbReference type="CDD" id="cd00338">
    <property type="entry name" value="Ser_Recombinase"/>
    <property type="match status" value="1"/>
</dbReference>
<dbReference type="PANTHER" id="PTHR30461">
    <property type="entry name" value="DNA-INVERTASE FROM LAMBDOID PROPHAGE"/>
    <property type="match status" value="1"/>
</dbReference>
<dbReference type="Gene3D" id="3.90.1750.20">
    <property type="entry name" value="Putative Large Serine Recombinase, Chain B, Domain 2"/>
    <property type="match status" value="1"/>
</dbReference>
<keyword evidence="5" id="KW-1185">Reference proteome</keyword>
<dbReference type="STRING" id="1839801.Dform_01445"/>
<dbReference type="PROSITE" id="PS51737">
    <property type="entry name" value="RECOMBINASE_DNA_BIND"/>
    <property type="match status" value="1"/>
</dbReference>
<protein>
    <submittedName>
        <fullName evidence="4">Recombinase family protein</fullName>
    </submittedName>
</protein>
<feature type="domain" description="Recombinase" evidence="3">
    <location>
        <begin position="162"/>
        <end position="297"/>
    </location>
</feature>
<dbReference type="InterPro" id="IPR050639">
    <property type="entry name" value="SSR_resolvase"/>
</dbReference>
<organism evidence="4 5">
    <name type="scientific">Dehalogenimonas formicexedens</name>
    <dbReference type="NCBI Taxonomy" id="1839801"/>
    <lineage>
        <taxon>Bacteria</taxon>
        <taxon>Bacillati</taxon>
        <taxon>Chloroflexota</taxon>
        <taxon>Dehalococcoidia</taxon>
        <taxon>Dehalococcoidales</taxon>
        <taxon>Dehalococcoidaceae</taxon>
        <taxon>Dehalogenimonas</taxon>
    </lineage>
</organism>
<evidence type="ECO:0000259" key="3">
    <source>
        <dbReference type="PROSITE" id="PS51737"/>
    </source>
</evidence>
<dbReference type="Pfam" id="PF07508">
    <property type="entry name" value="Recombinase"/>
    <property type="match status" value="1"/>
</dbReference>
<dbReference type="AlphaFoldDB" id="A0A1P8F8H2"/>
<evidence type="ECO:0000313" key="5">
    <source>
        <dbReference type="Proteomes" id="UP000185934"/>
    </source>
</evidence>
<sequence>MTEAKRAVTYIRVSDVSQVQGHSLTAQERLFRELCQNRGWQPVGVYREEGKSAHVDAIAKRPVFRQLLEDASKHQFDVIVIHTLDRWSRNMKVTIESLSILAKHHVGLVSITESIDYSTPEGMLSMHMLGAFNQFFSSSLAKHVKKGQEQRIYEGKHHGAIPFGYQSCWDSSKGEKVKQCDPEHSGGIHIHPTEGPAVTELFRRYASGTGTLSSLAGWLNAEGFRTRNTKASPDAIGNLVAGPRLFTTASIRGILHNPFFTGQVVYQGKALPGAHQPLISKEVFIAVQDLLKKNSGRSETLSSHPEREYLLKGLVRCAYCGMPMWAQTYTSGNSYYREHKATRSIEDCRGHGGAITCSTIDNQVRELVSAIELGPKWLEEVLSIISLKDDVERIKKERDEVKARLLRLGRAYVDNVMPEEEYKRQKRLLELSLESLVVPDYNAAEAAGKLILDLPKLWASATLSEQRKILLTILDAVYIDAKAGKRVIAVMPKPPFRPIFQVASAKKDSKIHIINEPLGASPKGSAVFLVETGESRTPRPEKIARNLLQV</sequence>
<evidence type="ECO:0000256" key="1">
    <source>
        <dbReference type="SAM" id="Coils"/>
    </source>
</evidence>
<evidence type="ECO:0000313" key="4">
    <source>
        <dbReference type="EMBL" id="APV44767.1"/>
    </source>
</evidence>
<dbReference type="GO" id="GO:0003677">
    <property type="term" value="F:DNA binding"/>
    <property type="evidence" value="ECO:0007669"/>
    <property type="project" value="InterPro"/>
</dbReference>
<dbReference type="InterPro" id="IPR025827">
    <property type="entry name" value="Zn_ribbon_recom_dom"/>
</dbReference>
<accession>A0A1P8F8H2</accession>
<dbReference type="EMBL" id="CP018258">
    <property type="protein sequence ID" value="APV44767.1"/>
    <property type="molecule type" value="Genomic_DNA"/>
</dbReference>
<dbReference type="Proteomes" id="UP000185934">
    <property type="component" value="Chromosome"/>
</dbReference>
<dbReference type="PANTHER" id="PTHR30461:SF23">
    <property type="entry name" value="DNA RECOMBINASE-RELATED"/>
    <property type="match status" value="1"/>
</dbReference>
<proteinExistence type="predicted"/>
<dbReference type="SMART" id="SM00857">
    <property type="entry name" value="Resolvase"/>
    <property type="match status" value="1"/>
</dbReference>
<dbReference type="PROSITE" id="PS51736">
    <property type="entry name" value="RECOMBINASES_3"/>
    <property type="match status" value="1"/>
</dbReference>
<feature type="domain" description="Resolvase/invertase-type recombinase catalytic" evidence="2">
    <location>
        <begin position="6"/>
        <end position="155"/>
    </location>
</feature>
<dbReference type="GO" id="GO:0000150">
    <property type="term" value="F:DNA strand exchange activity"/>
    <property type="evidence" value="ECO:0007669"/>
    <property type="project" value="InterPro"/>
</dbReference>
<dbReference type="InterPro" id="IPR036162">
    <property type="entry name" value="Resolvase-like_N_sf"/>
</dbReference>
<reference evidence="5" key="1">
    <citation type="submission" date="2016-11" db="EMBL/GenBank/DDBJ databases">
        <title>Dehalogenimonas formicexedens sp. nov., a chlorinated alkane respiring bacterium isolated from contaminated groundwater.</title>
        <authorList>
            <person name="Key T.A."/>
            <person name="Bowman K.S."/>
            <person name="Lee I."/>
            <person name="Chun J."/>
            <person name="Albuquerque L."/>
            <person name="da Costa M.S."/>
            <person name="Rainey F.A."/>
            <person name="Moe W.M."/>
        </authorList>
    </citation>
    <scope>NUCLEOTIDE SEQUENCE [LARGE SCALE GENOMIC DNA]</scope>
    <source>
        <strain evidence="5">NSZ-14</strain>
    </source>
</reference>
<evidence type="ECO:0000259" key="2">
    <source>
        <dbReference type="PROSITE" id="PS51736"/>
    </source>
</evidence>
<dbReference type="InterPro" id="IPR011109">
    <property type="entry name" value="DNA_bind_recombinase_dom"/>
</dbReference>